<evidence type="ECO:0000313" key="3">
    <source>
        <dbReference type="Proteomes" id="UP000077684"/>
    </source>
</evidence>
<keyword evidence="1" id="KW-1133">Transmembrane helix</keyword>
<dbReference type="EMBL" id="LWDE02001100">
    <property type="protein sequence ID" value="KAE8242389.1"/>
    <property type="molecule type" value="Genomic_DNA"/>
</dbReference>
<sequence>MYKYYSLTAAPGPRVQRSGFWISIDPGPLAAATYAAAAAATAATTKASPGLKAPRIFLSSSSSFSARLNLPFHLGGAGVLGFFTSRYFLILVIVTAVINRIEHTAFLAAVATVLTEALIKNLEGSRAAPYFNLNRFAYLTHAYVFSPDSEHEYPGSPTWSPFFNMFLQLAELWTLSVVSLWKSRPRSQLPITSIFGIALTIHHLHWRYIGSPTDPLHIMNRSPDAFLLAIILLTAFLHALTMAITEGTIDTSRLFFNASNLPSLTEDYNLALFKLGTACLESTRLSGLSRELVNIRTPVGRELGSGSCLWPRRTSEKTGWEGHEGDHG</sequence>
<name>A0A8X7MMT6_9BASI</name>
<proteinExistence type="predicted"/>
<comment type="caution">
    <text evidence="2">The sequence shown here is derived from an EMBL/GenBank/DDBJ whole genome shotgun (WGS) entry which is preliminary data.</text>
</comment>
<gene>
    <name evidence="2" type="ORF">A4X06_0g6941</name>
</gene>
<dbReference type="Proteomes" id="UP000077684">
    <property type="component" value="Unassembled WGS sequence"/>
</dbReference>
<accession>A0A8X7MMT6</accession>
<feature type="transmembrane region" description="Helical" evidence="1">
    <location>
        <begin position="72"/>
        <end position="98"/>
    </location>
</feature>
<evidence type="ECO:0000313" key="2">
    <source>
        <dbReference type="EMBL" id="KAE8242389.1"/>
    </source>
</evidence>
<reference evidence="2" key="2">
    <citation type="journal article" date="2019" name="IMA Fungus">
        <title>Genome sequencing and comparison of five Tilletia species to identify candidate genes for the detection of regulated species infecting wheat.</title>
        <authorList>
            <person name="Nguyen H.D.T."/>
            <person name="Sultana T."/>
            <person name="Kesanakurti P."/>
            <person name="Hambleton S."/>
        </authorList>
    </citation>
    <scope>NUCLEOTIDE SEQUENCE</scope>
    <source>
        <strain evidence="2">DAOMC 236426</strain>
    </source>
</reference>
<protein>
    <submittedName>
        <fullName evidence="2">Uncharacterized protein</fullName>
    </submittedName>
</protein>
<keyword evidence="1" id="KW-0472">Membrane</keyword>
<organism evidence="2 3">
    <name type="scientific">Tilletia controversa</name>
    <name type="common">dwarf bunt fungus</name>
    <dbReference type="NCBI Taxonomy" id="13291"/>
    <lineage>
        <taxon>Eukaryota</taxon>
        <taxon>Fungi</taxon>
        <taxon>Dikarya</taxon>
        <taxon>Basidiomycota</taxon>
        <taxon>Ustilaginomycotina</taxon>
        <taxon>Exobasidiomycetes</taxon>
        <taxon>Tilletiales</taxon>
        <taxon>Tilletiaceae</taxon>
        <taxon>Tilletia</taxon>
    </lineage>
</organism>
<feature type="transmembrane region" description="Helical" evidence="1">
    <location>
        <begin position="225"/>
        <end position="244"/>
    </location>
</feature>
<keyword evidence="1" id="KW-0812">Transmembrane</keyword>
<evidence type="ECO:0000256" key="1">
    <source>
        <dbReference type="SAM" id="Phobius"/>
    </source>
</evidence>
<reference evidence="2" key="1">
    <citation type="submission" date="2016-04" db="EMBL/GenBank/DDBJ databases">
        <authorList>
            <person name="Nguyen H.D."/>
            <person name="Samba Siva P."/>
            <person name="Cullis J."/>
            <person name="Levesque C.A."/>
            <person name="Hambleton S."/>
        </authorList>
    </citation>
    <scope>NUCLEOTIDE SEQUENCE</scope>
    <source>
        <strain evidence="2">DAOMC 236426</strain>
    </source>
</reference>
<dbReference type="AlphaFoldDB" id="A0A8X7MMT6"/>
<keyword evidence="3" id="KW-1185">Reference proteome</keyword>